<accession>A0ABR6KSV3</accession>
<evidence type="ECO:0000256" key="1">
    <source>
        <dbReference type="SAM" id="SignalP"/>
    </source>
</evidence>
<dbReference type="InterPro" id="IPR011990">
    <property type="entry name" value="TPR-like_helical_dom_sf"/>
</dbReference>
<dbReference type="SUPFAM" id="SSF103088">
    <property type="entry name" value="OmpA-like"/>
    <property type="match status" value="1"/>
</dbReference>
<protein>
    <submittedName>
        <fullName evidence="2">Outer membrane protein OmpA-like peptidoglycan-associated protein</fullName>
    </submittedName>
</protein>
<name>A0ABR6KSV3_9BACT</name>
<feature type="signal peptide" evidence="1">
    <location>
        <begin position="1"/>
        <end position="29"/>
    </location>
</feature>
<dbReference type="SUPFAM" id="SSF48452">
    <property type="entry name" value="TPR-like"/>
    <property type="match status" value="1"/>
</dbReference>
<gene>
    <name evidence="2" type="ORF">GGQ57_004451</name>
</gene>
<dbReference type="RefSeq" id="WP_183672143.1">
    <property type="nucleotide sequence ID" value="NZ_BMPB01000009.1"/>
</dbReference>
<evidence type="ECO:0000313" key="2">
    <source>
        <dbReference type="EMBL" id="MBB4624520.1"/>
    </source>
</evidence>
<sequence>MVTCNNIKLRIFFLAGIASCILSPFDVNAQQKVSDVRVVVRDIRQEKDSVRAILDIETIGISVTPREQLYFFPVIRSGENEKKLLPVVIRGKTQQAVVNRVEKLSGEVEPVYACFSTGRRKAIHEKITYNSIVPLEGWMKDANVAMVQERRNCRGEYHRISTEIIADSIRFMEKPEQSLVYVLPVRIPVPPREEIKTRIETGEALIIYRVGNAEIDPGMGNNRNELDKIRRSLEDIKNVQGVDINTIKISAYASPEGTWQNNLRLSERRAASLTGWLRRNYDLEGITLSSQGYGEDWKGLGKLVEEDLVMTTTEKEYALGIIGKEEMNDRREQVLMQYNGGQSYCYMLTRLFPLLRRCAYRIGFTVPEYSVETIKEVYQTHPNMLSLYEFYLLANQYEPESPQFSDVIKKAAAMYPEEKINRLSMAVFSYLSGDMKAGLEYLTGLEDDPDAWLYLSAFHARNGELDKAEQYARRAAESGNTDAQEHLALIEKYKVKEKQYQDKLKEYINMNTKKTIK</sequence>
<dbReference type="Proteomes" id="UP000533637">
    <property type="component" value="Unassembled WGS sequence"/>
</dbReference>
<dbReference type="InterPro" id="IPR036737">
    <property type="entry name" value="OmpA-like_sf"/>
</dbReference>
<feature type="chain" id="PRO_5047129998" evidence="1">
    <location>
        <begin position="30"/>
        <end position="517"/>
    </location>
</feature>
<dbReference type="Gene3D" id="1.25.40.10">
    <property type="entry name" value="Tetratricopeptide repeat domain"/>
    <property type="match status" value="1"/>
</dbReference>
<comment type="caution">
    <text evidence="2">The sequence shown here is derived from an EMBL/GenBank/DDBJ whole genome shotgun (WGS) entry which is preliminary data.</text>
</comment>
<proteinExistence type="predicted"/>
<dbReference type="Gene3D" id="3.30.1330.60">
    <property type="entry name" value="OmpA-like domain"/>
    <property type="match status" value="1"/>
</dbReference>
<keyword evidence="1" id="KW-0732">Signal</keyword>
<organism evidence="2 3">
    <name type="scientific">Parabacteroides faecis</name>
    <dbReference type="NCBI Taxonomy" id="1217282"/>
    <lineage>
        <taxon>Bacteria</taxon>
        <taxon>Pseudomonadati</taxon>
        <taxon>Bacteroidota</taxon>
        <taxon>Bacteroidia</taxon>
        <taxon>Bacteroidales</taxon>
        <taxon>Tannerellaceae</taxon>
        <taxon>Parabacteroides</taxon>
    </lineage>
</organism>
<dbReference type="EMBL" id="JACHOC010000010">
    <property type="protein sequence ID" value="MBB4624520.1"/>
    <property type="molecule type" value="Genomic_DNA"/>
</dbReference>
<reference evidence="2 3" key="1">
    <citation type="submission" date="2020-08" db="EMBL/GenBank/DDBJ databases">
        <title>Genomic Encyclopedia of Type Strains, Phase IV (KMG-IV): sequencing the most valuable type-strain genomes for metagenomic binning, comparative biology and taxonomic classification.</title>
        <authorList>
            <person name="Goeker M."/>
        </authorList>
    </citation>
    <scope>NUCLEOTIDE SEQUENCE [LARGE SCALE GENOMIC DNA]</scope>
    <source>
        <strain evidence="2 3">DSM 102983</strain>
    </source>
</reference>
<keyword evidence="3" id="KW-1185">Reference proteome</keyword>
<evidence type="ECO:0000313" key="3">
    <source>
        <dbReference type="Proteomes" id="UP000533637"/>
    </source>
</evidence>